<dbReference type="Gene3D" id="3.30.565.10">
    <property type="entry name" value="Histidine kinase-like ATPase, C-terminal domain"/>
    <property type="match status" value="1"/>
</dbReference>
<dbReference type="PROSITE" id="PS50109">
    <property type="entry name" value="HIS_KIN"/>
    <property type="match status" value="1"/>
</dbReference>
<evidence type="ECO:0000256" key="3">
    <source>
        <dbReference type="ARBA" id="ARBA00012438"/>
    </source>
</evidence>
<keyword evidence="16" id="KW-1185">Reference proteome</keyword>
<evidence type="ECO:0000256" key="8">
    <source>
        <dbReference type="ARBA" id="ARBA00022989"/>
    </source>
</evidence>
<feature type="transmembrane region" description="Helical" evidence="12">
    <location>
        <begin position="37"/>
        <end position="60"/>
    </location>
</feature>
<comment type="catalytic activity">
    <reaction evidence="1">
        <text>ATP + protein L-histidine = ADP + protein N-phospho-L-histidine.</text>
        <dbReference type="EC" id="2.7.13.3"/>
    </reaction>
</comment>
<dbReference type="SUPFAM" id="SSF47384">
    <property type="entry name" value="Homodimeric domain of signal transducing histidine kinase"/>
    <property type="match status" value="1"/>
</dbReference>
<dbReference type="GO" id="GO:0005886">
    <property type="term" value="C:plasma membrane"/>
    <property type="evidence" value="ECO:0007669"/>
    <property type="project" value="UniProtKB-SubCell"/>
</dbReference>
<keyword evidence="5" id="KW-0808">Transferase</keyword>
<keyword evidence="4" id="KW-0597">Phosphoprotein</keyword>
<dbReference type="Proteomes" id="UP000253495">
    <property type="component" value="Unassembled WGS sequence"/>
</dbReference>
<dbReference type="SUPFAM" id="SSF55874">
    <property type="entry name" value="ATPase domain of HSP90 chaperone/DNA topoisomerase II/histidine kinase"/>
    <property type="match status" value="1"/>
</dbReference>
<protein>
    <recommendedName>
        <fullName evidence="3">histidine kinase</fullName>
        <ecNumber evidence="3">2.7.13.3</ecNumber>
    </recommendedName>
</protein>
<dbReference type="SUPFAM" id="SSF158472">
    <property type="entry name" value="HAMP domain-like"/>
    <property type="match status" value="1"/>
</dbReference>
<sequence length="399" mass="42269">MPNDSGGRASLSGGSRPGRPVSGTSVTRRGPGLRLRLTLLATALVAVVSGLLLWLGWVLVGNVVAAVPRFPSGGMVRVRGVVVPADELGAALRESAREQVLLAGGPAFVAVVLAAAVLAWTVTGRVLSPLHEVTDSARRLSAESLDQRIELGGPRDEVAELADTFDAMLDRLQTAFESQRRFVANASHELRTPLSVIRTELDVTLSDPGADTEELRRMAEVVRDATARAERLVEALLLLARTEGVELPRREPIDLTEVVGRALQGVAEDADRRGLRIHRCDDPALAMGDPALLERVAGNLLENAVRHNIEGGWVEIITSSSPQWASLRVVSSGTEVDSERIETLFEPFYRAGVQRTARTGAGLGLSIVRAAVAAHGGRVSAESVHGGGLAVTVEVPVAP</sequence>
<dbReference type="PANTHER" id="PTHR45436:SF5">
    <property type="entry name" value="SENSOR HISTIDINE KINASE TRCS"/>
    <property type="match status" value="1"/>
</dbReference>
<evidence type="ECO:0000259" key="13">
    <source>
        <dbReference type="PROSITE" id="PS50109"/>
    </source>
</evidence>
<dbReference type="SMART" id="SM00388">
    <property type="entry name" value="HisKA"/>
    <property type="match status" value="1"/>
</dbReference>
<accession>A0A368VV53</accession>
<evidence type="ECO:0000256" key="10">
    <source>
        <dbReference type="ARBA" id="ARBA00023136"/>
    </source>
</evidence>
<dbReference type="Gene3D" id="6.10.340.10">
    <property type="match status" value="1"/>
</dbReference>
<keyword evidence="7" id="KW-0418">Kinase</keyword>
<keyword evidence="9" id="KW-0902">Two-component regulatory system</keyword>
<dbReference type="InterPro" id="IPR005467">
    <property type="entry name" value="His_kinase_dom"/>
</dbReference>
<proteinExistence type="predicted"/>
<evidence type="ECO:0000256" key="2">
    <source>
        <dbReference type="ARBA" id="ARBA00004236"/>
    </source>
</evidence>
<organism evidence="15 16">
    <name type="scientific">Halopolyspora algeriensis</name>
    <dbReference type="NCBI Taxonomy" id="1500506"/>
    <lineage>
        <taxon>Bacteria</taxon>
        <taxon>Bacillati</taxon>
        <taxon>Actinomycetota</taxon>
        <taxon>Actinomycetes</taxon>
        <taxon>Actinomycetes incertae sedis</taxon>
        <taxon>Halopolyspora</taxon>
    </lineage>
</organism>
<keyword evidence="8 12" id="KW-1133">Transmembrane helix</keyword>
<feature type="domain" description="HAMP" evidence="14">
    <location>
        <begin position="124"/>
        <end position="177"/>
    </location>
</feature>
<dbReference type="GO" id="GO:0000155">
    <property type="term" value="F:phosphorelay sensor kinase activity"/>
    <property type="evidence" value="ECO:0007669"/>
    <property type="project" value="InterPro"/>
</dbReference>
<feature type="transmembrane region" description="Helical" evidence="12">
    <location>
        <begin position="100"/>
        <end position="122"/>
    </location>
</feature>
<feature type="domain" description="Histidine kinase" evidence="13">
    <location>
        <begin position="185"/>
        <end position="399"/>
    </location>
</feature>
<evidence type="ECO:0000256" key="9">
    <source>
        <dbReference type="ARBA" id="ARBA00023012"/>
    </source>
</evidence>
<dbReference type="PANTHER" id="PTHR45436">
    <property type="entry name" value="SENSOR HISTIDINE KINASE YKOH"/>
    <property type="match status" value="1"/>
</dbReference>
<dbReference type="PROSITE" id="PS50885">
    <property type="entry name" value="HAMP"/>
    <property type="match status" value="1"/>
</dbReference>
<comment type="caution">
    <text evidence="15">The sequence shown here is derived from an EMBL/GenBank/DDBJ whole genome shotgun (WGS) entry which is preliminary data.</text>
</comment>
<dbReference type="InterPro" id="IPR036097">
    <property type="entry name" value="HisK_dim/P_sf"/>
</dbReference>
<gene>
    <name evidence="15" type="ORF">DFQ14_105121</name>
</gene>
<dbReference type="SMART" id="SM00387">
    <property type="entry name" value="HATPase_c"/>
    <property type="match status" value="1"/>
</dbReference>
<evidence type="ECO:0000256" key="11">
    <source>
        <dbReference type="SAM" id="MobiDB-lite"/>
    </source>
</evidence>
<dbReference type="CDD" id="cd06225">
    <property type="entry name" value="HAMP"/>
    <property type="match status" value="1"/>
</dbReference>
<dbReference type="AlphaFoldDB" id="A0A368VV53"/>
<dbReference type="EMBL" id="QPJC01000005">
    <property type="protein sequence ID" value="RCW43976.1"/>
    <property type="molecule type" value="Genomic_DNA"/>
</dbReference>
<evidence type="ECO:0000256" key="5">
    <source>
        <dbReference type="ARBA" id="ARBA00022679"/>
    </source>
</evidence>
<keyword evidence="10 12" id="KW-0472">Membrane</keyword>
<dbReference type="CDD" id="cd00082">
    <property type="entry name" value="HisKA"/>
    <property type="match status" value="1"/>
</dbReference>
<evidence type="ECO:0000259" key="14">
    <source>
        <dbReference type="PROSITE" id="PS50885"/>
    </source>
</evidence>
<reference evidence="15 16" key="1">
    <citation type="submission" date="2018-07" db="EMBL/GenBank/DDBJ databases">
        <title>Genomic Encyclopedia of Type Strains, Phase III (KMG-III): the genomes of soil and plant-associated and newly described type strains.</title>
        <authorList>
            <person name="Whitman W."/>
        </authorList>
    </citation>
    <scope>NUCLEOTIDE SEQUENCE [LARGE SCALE GENOMIC DNA]</scope>
    <source>
        <strain evidence="15 16">CECT 8575</strain>
    </source>
</reference>
<evidence type="ECO:0000313" key="16">
    <source>
        <dbReference type="Proteomes" id="UP000253495"/>
    </source>
</evidence>
<evidence type="ECO:0000256" key="6">
    <source>
        <dbReference type="ARBA" id="ARBA00022692"/>
    </source>
</evidence>
<dbReference type="OrthoDB" id="9786919at2"/>
<dbReference type="SMART" id="SM00304">
    <property type="entry name" value="HAMP"/>
    <property type="match status" value="1"/>
</dbReference>
<dbReference type="Pfam" id="PF00672">
    <property type="entry name" value="HAMP"/>
    <property type="match status" value="1"/>
</dbReference>
<dbReference type="InterPro" id="IPR003594">
    <property type="entry name" value="HATPase_dom"/>
</dbReference>
<dbReference type="InterPro" id="IPR004358">
    <property type="entry name" value="Sig_transdc_His_kin-like_C"/>
</dbReference>
<dbReference type="InterPro" id="IPR050428">
    <property type="entry name" value="TCS_sensor_his_kinase"/>
</dbReference>
<evidence type="ECO:0000256" key="7">
    <source>
        <dbReference type="ARBA" id="ARBA00022777"/>
    </source>
</evidence>
<dbReference type="InterPro" id="IPR003660">
    <property type="entry name" value="HAMP_dom"/>
</dbReference>
<evidence type="ECO:0000313" key="15">
    <source>
        <dbReference type="EMBL" id="RCW43976.1"/>
    </source>
</evidence>
<dbReference type="Pfam" id="PF02518">
    <property type="entry name" value="HATPase_c"/>
    <property type="match status" value="1"/>
</dbReference>
<comment type="subcellular location">
    <subcellularLocation>
        <location evidence="2">Cell membrane</location>
    </subcellularLocation>
</comment>
<keyword evidence="6 12" id="KW-0812">Transmembrane</keyword>
<feature type="region of interest" description="Disordered" evidence="11">
    <location>
        <begin position="1"/>
        <end position="27"/>
    </location>
</feature>
<dbReference type="InterPro" id="IPR003661">
    <property type="entry name" value="HisK_dim/P_dom"/>
</dbReference>
<dbReference type="Gene3D" id="1.10.287.130">
    <property type="match status" value="1"/>
</dbReference>
<dbReference type="PRINTS" id="PR00344">
    <property type="entry name" value="BCTRLSENSOR"/>
</dbReference>
<evidence type="ECO:0000256" key="12">
    <source>
        <dbReference type="SAM" id="Phobius"/>
    </source>
</evidence>
<evidence type="ECO:0000256" key="1">
    <source>
        <dbReference type="ARBA" id="ARBA00000085"/>
    </source>
</evidence>
<dbReference type="EC" id="2.7.13.3" evidence="3"/>
<name>A0A368VV53_9ACTN</name>
<dbReference type="CDD" id="cd00075">
    <property type="entry name" value="HATPase"/>
    <property type="match status" value="1"/>
</dbReference>
<dbReference type="InterPro" id="IPR036890">
    <property type="entry name" value="HATPase_C_sf"/>
</dbReference>
<evidence type="ECO:0000256" key="4">
    <source>
        <dbReference type="ARBA" id="ARBA00022553"/>
    </source>
</evidence>
<dbReference type="Pfam" id="PF00512">
    <property type="entry name" value="HisKA"/>
    <property type="match status" value="1"/>
</dbReference>
<dbReference type="FunFam" id="1.10.287.130:FF:000001">
    <property type="entry name" value="Two-component sensor histidine kinase"/>
    <property type="match status" value="1"/>
</dbReference>